<feature type="domain" description="HTH tetR-type" evidence="3">
    <location>
        <begin position="18"/>
        <end position="78"/>
    </location>
</feature>
<proteinExistence type="predicted"/>
<accession>A0AB39HF66</accession>
<dbReference type="Pfam" id="PF08362">
    <property type="entry name" value="TetR_C_3"/>
    <property type="match status" value="1"/>
</dbReference>
<dbReference type="GO" id="GO:0045892">
    <property type="term" value="P:negative regulation of DNA-templated transcription"/>
    <property type="evidence" value="ECO:0007669"/>
    <property type="project" value="InterPro"/>
</dbReference>
<dbReference type="Gene3D" id="1.10.10.60">
    <property type="entry name" value="Homeodomain-like"/>
    <property type="match status" value="1"/>
</dbReference>
<dbReference type="SUPFAM" id="SSF46689">
    <property type="entry name" value="Homeodomain-like"/>
    <property type="match status" value="1"/>
</dbReference>
<dbReference type="InterPro" id="IPR013573">
    <property type="entry name" value="Tscrpt_reg_YcdC_C"/>
</dbReference>
<reference evidence="4" key="1">
    <citation type="submission" date="2024-07" db="EMBL/GenBank/DDBJ databases">
        <title>Genome Analysis of a Potential Novel Vibrio Species Secreting pH- and Thermo-stable Alginate Lyase and its Application in Producing Alginate Oligosaccharides.</title>
        <authorList>
            <person name="Huang H."/>
            <person name="Bao K."/>
        </authorList>
    </citation>
    <scope>NUCLEOTIDE SEQUENCE</scope>
    <source>
        <strain evidence="4">HB236076</strain>
        <plasmid evidence="4">p-HB236076</plasmid>
    </source>
</reference>
<dbReference type="PROSITE" id="PS50977">
    <property type="entry name" value="HTH_TETR_2"/>
    <property type="match status" value="1"/>
</dbReference>
<sequence length="213" mass="24170">MEIELVKKSAKPAGEIRRRNREKIILAATDEFVKNGFKGTSVQGIADSVNLPKANVLYYFKSKTGLYKTILQDIVTMWNEGFAEQEAKDDPFAILEEYIVAKMRYSRSHPKAAKIFAQEIIQGAPIIGNDIELPVIEWTQSKANVIQAWVEQGKIKPVEPLYLLFMIWGTTQFYADYEAEISLIKGKSLTDDEFYQAERFVVETIIAGLKPQA</sequence>
<feature type="DNA-binding region" description="H-T-H motif" evidence="2">
    <location>
        <begin position="41"/>
        <end position="60"/>
    </location>
</feature>
<dbReference type="InterPro" id="IPR050109">
    <property type="entry name" value="HTH-type_TetR-like_transc_reg"/>
</dbReference>
<dbReference type="Pfam" id="PF00440">
    <property type="entry name" value="TetR_N"/>
    <property type="match status" value="1"/>
</dbReference>
<evidence type="ECO:0000256" key="2">
    <source>
        <dbReference type="PROSITE-ProRule" id="PRU00335"/>
    </source>
</evidence>
<keyword evidence="4" id="KW-0614">Plasmid</keyword>
<dbReference type="InterPro" id="IPR009057">
    <property type="entry name" value="Homeodomain-like_sf"/>
</dbReference>
<evidence type="ECO:0000256" key="1">
    <source>
        <dbReference type="ARBA" id="ARBA00023125"/>
    </source>
</evidence>
<organism evidence="4">
    <name type="scientific">Vibrio sp. HB236076</name>
    <dbReference type="NCBI Taxonomy" id="3232307"/>
    <lineage>
        <taxon>Bacteria</taxon>
        <taxon>Pseudomonadati</taxon>
        <taxon>Pseudomonadota</taxon>
        <taxon>Gammaproteobacteria</taxon>
        <taxon>Vibrionales</taxon>
        <taxon>Vibrionaceae</taxon>
        <taxon>Vibrio</taxon>
    </lineage>
</organism>
<dbReference type="AlphaFoldDB" id="A0AB39HF66"/>
<name>A0AB39HF66_9VIBR</name>
<dbReference type="KEGG" id="vih:AB0763_16090"/>
<dbReference type="GO" id="GO:0003677">
    <property type="term" value="F:DNA binding"/>
    <property type="evidence" value="ECO:0007669"/>
    <property type="project" value="UniProtKB-UniRule"/>
</dbReference>
<geneLocation type="plasmid" evidence="4">
    <name>p-HB236076</name>
</geneLocation>
<dbReference type="InterPro" id="IPR036271">
    <property type="entry name" value="Tet_transcr_reg_TetR-rel_C_sf"/>
</dbReference>
<dbReference type="SUPFAM" id="SSF48498">
    <property type="entry name" value="Tetracyclin repressor-like, C-terminal domain"/>
    <property type="match status" value="1"/>
</dbReference>
<dbReference type="InterPro" id="IPR001647">
    <property type="entry name" value="HTH_TetR"/>
</dbReference>
<dbReference type="Gene3D" id="1.10.357.10">
    <property type="entry name" value="Tetracycline Repressor, domain 2"/>
    <property type="match status" value="1"/>
</dbReference>
<dbReference type="PANTHER" id="PTHR30328:SF54">
    <property type="entry name" value="HTH-TYPE TRANSCRIPTIONAL REPRESSOR SCO4008"/>
    <property type="match status" value="1"/>
</dbReference>
<keyword evidence="1 2" id="KW-0238">DNA-binding</keyword>
<dbReference type="PANTHER" id="PTHR30328">
    <property type="entry name" value="TRANSCRIPTIONAL REPRESSOR"/>
    <property type="match status" value="1"/>
</dbReference>
<evidence type="ECO:0000313" key="4">
    <source>
        <dbReference type="EMBL" id="XDK26562.1"/>
    </source>
</evidence>
<dbReference type="EMBL" id="CP162602">
    <property type="protein sequence ID" value="XDK26562.1"/>
    <property type="molecule type" value="Genomic_DNA"/>
</dbReference>
<gene>
    <name evidence="4" type="ORF">AB0763_16090</name>
</gene>
<protein>
    <submittedName>
        <fullName evidence="4">TetR family transcriptional regulator C-terminal domain-containing protein</fullName>
    </submittedName>
</protein>
<dbReference type="RefSeq" id="WP_306099466.1">
    <property type="nucleotide sequence ID" value="NZ_CP162602.1"/>
</dbReference>
<evidence type="ECO:0000259" key="3">
    <source>
        <dbReference type="PROSITE" id="PS50977"/>
    </source>
</evidence>